<dbReference type="Pfam" id="PF00550">
    <property type="entry name" value="PP-binding"/>
    <property type="match status" value="1"/>
</dbReference>
<dbReference type="PROSITE" id="PS00012">
    <property type="entry name" value="PHOSPHOPANTETHEINE"/>
    <property type="match status" value="1"/>
</dbReference>
<dbReference type="RefSeq" id="WP_131889802.1">
    <property type="nucleotide sequence ID" value="NZ_SMKU01000016.1"/>
</dbReference>
<protein>
    <submittedName>
        <fullName evidence="4">Acyl carrier protein</fullName>
    </submittedName>
</protein>
<keyword evidence="5" id="KW-1185">Reference proteome</keyword>
<feature type="domain" description="Carrier" evidence="3">
    <location>
        <begin position="4"/>
        <end position="81"/>
    </location>
</feature>
<evidence type="ECO:0000313" key="4">
    <source>
        <dbReference type="EMBL" id="TDD94821.1"/>
    </source>
</evidence>
<keyword evidence="1" id="KW-0596">Phosphopantetheine</keyword>
<accession>A0A4R5C522</accession>
<dbReference type="Gene3D" id="1.10.1200.10">
    <property type="entry name" value="ACP-like"/>
    <property type="match status" value="1"/>
</dbReference>
<comment type="caution">
    <text evidence="4">The sequence shown here is derived from an EMBL/GenBank/DDBJ whole genome shotgun (WGS) entry which is preliminary data.</text>
</comment>
<dbReference type="EMBL" id="SMKU01000016">
    <property type="protein sequence ID" value="TDD94821.1"/>
    <property type="molecule type" value="Genomic_DNA"/>
</dbReference>
<name>A0A4R5C522_9ACTN</name>
<sequence length="84" mass="8763">MEPTAALDQIAIVVKKVAPHESADMTASTRLVEDLGLDSTGILELLMELEQSIGFEVDVDELEPSAFQTLGSLAGYVANATGAG</sequence>
<dbReference type="SUPFAM" id="SSF47336">
    <property type="entry name" value="ACP-like"/>
    <property type="match status" value="1"/>
</dbReference>
<organism evidence="4 5">
    <name type="scientific">Actinomadura rubrisoli</name>
    <dbReference type="NCBI Taxonomy" id="2530368"/>
    <lineage>
        <taxon>Bacteria</taxon>
        <taxon>Bacillati</taxon>
        <taxon>Actinomycetota</taxon>
        <taxon>Actinomycetes</taxon>
        <taxon>Streptosporangiales</taxon>
        <taxon>Thermomonosporaceae</taxon>
        <taxon>Actinomadura</taxon>
    </lineage>
</organism>
<evidence type="ECO:0000256" key="2">
    <source>
        <dbReference type="ARBA" id="ARBA00022553"/>
    </source>
</evidence>
<evidence type="ECO:0000256" key="1">
    <source>
        <dbReference type="ARBA" id="ARBA00022450"/>
    </source>
</evidence>
<proteinExistence type="predicted"/>
<keyword evidence="2" id="KW-0597">Phosphoprotein</keyword>
<dbReference type="AlphaFoldDB" id="A0A4R5C522"/>
<reference evidence="4 5" key="1">
    <citation type="submission" date="2019-03" db="EMBL/GenBank/DDBJ databases">
        <title>Draft genome sequences of novel Actinobacteria.</title>
        <authorList>
            <person name="Sahin N."/>
            <person name="Ay H."/>
            <person name="Saygin H."/>
        </authorList>
    </citation>
    <scope>NUCLEOTIDE SEQUENCE [LARGE SCALE GENOMIC DNA]</scope>
    <source>
        <strain evidence="4 5">H3C3</strain>
    </source>
</reference>
<dbReference type="Proteomes" id="UP000294513">
    <property type="component" value="Unassembled WGS sequence"/>
</dbReference>
<dbReference type="InterPro" id="IPR036736">
    <property type="entry name" value="ACP-like_sf"/>
</dbReference>
<dbReference type="InterPro" id="IPR006162">
    <property type="entry name" value="Ppantetheine_attach_site"/>
</dbReference>
<evidence type="ECO:0000313" key="5">
    <source>
        <dbReference type="Proteomes" id="UP000294513"/>
    </source>
</evidence>
<dbReference type="PROSITE" id="PS50075">
    <property type="entry name" value="CARRIER"/>
    <property type="match status" value="1"/>
</dbReference>
<evidence type="ECO:0000259" key="3">
    <source>
        <dbReference type="PROSITE" id="PS50075"/>
    </source>
</evidence>
<dbReference type="InterPro" id="IPR009081">
    <property type="entry name" value="PP-bd_ACP"/>
</dbReference>
<gene>
    <name evidence="4" type="ORF">E1298_06110</name>
</gene>
<dbReference type="OrthoDB" id="3395224at2"/>